<protein>
    <submittedName>
        <fullName evidence="9">Uncharacterized protein</fullName>
    </submittedName>
</protein>
<dbReference type="GO" id="GO:0010185">
    <property type="term" value="P:regulation of cellular defense response"/>
    <property type="evidence" value="ECO:0007669"/>
    <property type="project" value="UniProtKB-ARBA"/>
</dbReference>
<dbReference type="PANTHER" id="PTHR45713">
    <property type="entry name" value="FTP DOMAIN-CONTAINING PROTEIN"/>
    <property type="match status" value="1"/>
</dbReference>
<dbReference type="Pfam" id="PF22633">
    <property type="entry name" value="F5_F8_type_C_2"/>
    <property type="match status" value="2"/>
</dbReference>
<dbReference type="AlphaFoldDB" id="A0A6S7GYZ7"/>
<evidence type="ECO:0000313" key="9">
    <source>
        <dbReference type="EMBL" id="CAB3989551.1"/>
    </source>
</evidence>
<evidence type="ECO:0000256" key="8">
    <source>
        <dbReference type="SAM" id="MobiDB-lite"/>
    </source>
</evidence>
<evidence type="ECO:0000256" key="1">
    <source>
        <dbReference type="ARBA" id="ARBA00002219"/>
    </source>
</evidence>
<gene>
    <name evidence="9" type="ORF">PACLA_8A083423</name>
</gene>
<comment type="function">
    <text evidence="1">Acts as a defensive agent. Recognizes blood group fucosylated oligosaccharides including A, B, H and Lewis B-type antigens. Does not recognize Lewis A antigen and has low affinity for monovalent haptens.</text>
</comment>
<dbReference type="EMBL" id="CACRXK020001508">
    <property type="protein sequence ID" value="CAB3989551.1"/>
    <property type="molecule type" value="Genomic_DNA"/>
</dbReference>
<evidence type="ECO:0000256" key="3">
    <source>
        <dbReference type="ARBA" id="ARBA00011233"/>
    </source>
</evidence>
<evidence type="ECO:0000256" key="5">
    <source>
        <dbReference type="ARBA" id="ARBA00022734"/>
    </source>
</evidence>
<dbReference type="Proteomes" id="UP001152795">
    <property type="component" value="Unassembled WGS sequence"/>
</dbReference>
<dbReference type="GO" id="GO:0042806">
    <property type="term" value="F:fucose binding"/>
    <property type="evidence" value="ECO:0007669"/>
    <property type="project" value="UniProtKB-ARBA"/>
</dbReference>
<evidence type="ECO:0000256" key="4">
    <source>
        <dbReference type="ARBA" id="ARBA00022723"/>
    </source>
</evidence>
<feature type="compositionally biased region" description="Polar residues" evidence="8">
    <location>
        <begin position="25"/>
        <end position="37"/>
    </location>
</feature>
<dbReference type="PANTHER" id="PTHR45713:SF6">
    <property type="entry name" value="F5_8 TYPE C DOMAIN-CONTAINING PROTEIN"/>
    <property type="match status" value="1"/>
</dbReference>
<evidence type="ECO:0000313" key="10">
    <source>
        <dbReference type="Proteomes" id="UP001152795"/>
    </source>
</evidence>
<sequence length="316" mass="35208">MGRNWFDSVRGDSLGTEKNFAFNKPAQQSKTTNSGSASRAVDGNKNRNYNKESCTHTDIETAPWWRVDLEQRIAVTEVKIANRDEVGMRLCGFEIRIGDSLENNGTTNQRCETQQDIPSCSDQEVKVSCVPTVVGRYVTIVIPGEQKVLTLCEVEVYGSIEENFAFKKPAQQSKTTNSGFASRAVDGNKNRNYDKESCTHTDVETAPWWRVDLEQRIAVTHVKIVNRDVFGMRLCGFEIRIGDSLENNGTTNLRCGTQQHIPSDQEGVVSCDPTVVGRYVTIVIPGEKKVLTLCEVEVYGTKEAAKQSISWLTVGQ</sequence>
<keyword evidence="10" id="KW-1185">Reference proteome</keyword>
<keyword evidence="5" id="KW-0430">Lectin</keyword>
<evidence type="ECO:0000256" key="7">
    <source>
        <dbReference type="ARBA" id="ARBA00023157"/>
    </source>
</evidence>
<dbReference type="InterPro" id="IPR008979">
    <property type="entry name" value="Galactose-bd-like_sf"/>
</dbReference>
<organism evidence="9 10">
    <name type="scientific">Paramuricea clavata</name>
    <name type="common">Red gorgonian</name>
    <name type="synonym">Violescent sea-whip</name>
    <dbReference type="NCBI Taxonomy" id="317549"/>
    <lineage>
        <taxon>Eukaryota</taxon>
        <taxon>Metazoa</taxon>
        <taxon>Cnidaria</taxon>
        <taxon>Anthozoa</taxon>
        <taxon>Octocorallia</taxon>
        <taxon>Malacalcyonacea</taxon>
        <taxon>Plexauridae</taxon>
        <taxon>Paramuricea</taxon>
    </lineage>
</organism>
<keyword evidence="7" id="KW-1015">Disulfide bond</keyword>
<dbReference type="InterPro" id="IPR051941">
    <property type="entry name" value="BG_Antigen-Binding_Lectin"/>
</dbReference>
<comment type="caution">
    <text evidence="9">The sequence shown here is derived from an EMBL/GenBank/DDBJ whole genome shotgun (WGS) entry which is preliminary data.</text>
</comment>
<evidence type="ECO:0000256" key="6">
    <source>
        <dbReference type="ARBA" id="ARBA00022837"/>
    </source>
</evidence>
<keyword evidence="4" id="KW-0479">Metal-binding</keyword>
<dbReference type="GO" id="GO:0046872">
    <property type="term" value="F:metal ion binding"/>
    <property type="evidence" value="ECO:0007669"/>
    <property type="project" value="UniProtKB-KW"/>
</dbReference>
<dbReference type="SUPFAM" id="SSF49785">
    <property type="entry name" value="Galactose-binding domain-like"/>
    <property type="match status" value="2"/>
</dbReference>
<accession>A0A6S7GYZ7</accession>
<dbReference type="GO" id="GO:0001868">
    <property type="term" value="P:regulation of complement activation, lectin pathway"/>
    <property type="evidence" value="ECO:0007669"/>
    <property type="project" value="UniProtKB-ARBA"/>
</dbReference>
<feature type="region of interest" description="Disordered" evidence="8">
    <location>
        <begin position="24"/>
        <end position="52"/>
    </location>
</feature>
<keyword evidence="6" id="KW-0106">Calcium</keyword>
<proteinExistence type="inferred from homology"/>
<reference evidence="9" key="1">
    <citation type="submission" date="2020-04" db="EMBL/GenBank/DDBJ databases">
        <authorList>
            <person name="Alioto T."/>
            <person name="Alioto T."/>
            <person name="Gomez Garrido J."/>
        </authorList>
    </citation>
    <scope>NUCLEOTIDE SEQUENCE</scope>
    <source>
        <strain evidence="9">A484AB</strain>
    </source>
</reference>
<name>A0A6S7GYZ7_PARCT</name>
<dbReference type="InterPro" id="IPR006585">
    <property type="entry name" value="FTP1"/>
</dbReference>
<comment type="subunit">
    <text evidence="3">Homotrimer.</text>
</comment>
<comment type="similarity">
    <text evidence="2">Belongs to the fucolectin family.</text>
</comment>
<dbReference type="OrthoDB" id="547680at2759"/>
<dbReference type="Gene3D" id="2.60.120.260">
    <property type="entry name" value="Galactose-binding domain-like"/>
    <property type="match status" value="2"/>
</dbReference>
<dbReference type="SMART" id="SM00607">
    <property type="entry name" value="FTP"/>
    <property type="match status" value="2"/>
</dbReference>
<evidence type="ECO:0000256" key="2">
    <source>
        <dbReference type="ARBA" id="ARBA00010147"/>
    </source>
</evidence>
<feature type="compositionally biased region" description="Basic and acidic residues" evidence="8">
    <location>
        <begin position="42"/>
        <end position="52"/>
    </location>
</feature>